<evidence type="ECO:0000313" key="3">
    <source>
        <dbReference type="EMBL" id="POW19345.1"/>
    </source>
</evidence>
<feature type="chain" id="PRO_5015732674" description="SPX domain-containing protein" evidence="2">
    <location>
        <begin position="26"/>
        <end position="480"/>
    </location>
</feature>
<gene>
    <name evidence="3" type="ORF">PSHT_04796</name>
</gene>
<keyword evidence="4" id="KW-1185">Reference proteome</keyword>
<organism evidence="3 4">
    <name type="scientific">Puccinia striiformis</name>
    <dbReference type="NCBI Taxonomy" id="27350"/>
    <lineage>
        <taxon>Eukaryota</taxon>
        <taxon>Fungi</taxon>
        <taxon>Dikarya</taxon>
        <taxon>Basidiomycota</taxon>
        <taxon>Pucciniomycotina</taxon>
        <taxon>Pucciniomycetes</taxon>
        <taxon>Pucciniales</taxon>
        <taxon>Pucciniaceae</taxon>
        <taxon>Puccinia</taxon>
    </lineage>
</organism>
<proteinExistence type="predicted"/>
<reference evidence="4" key="2">
    <citation type="journal article" date="2018" name="BMC Genomics">
        <title>Genomic insights into host adaptation between the wheat stripe rust pathogen (Puccinia striiformis f. sp. tritici) and the barley stripe rust pathogen (Puccinia striiformis f. sp. hordei).</title>
        <authorList>
            <person name="Xia C."/>
            <person name="Wang M."/>
            <person name="Yin C."/>
            <person name="Cornejo O.E."/>
            <person name="Hulbert S.H."/>
            <person name="Chen X."/>
        </authorList>
    </citation>
    <scope>NUCLEOTIDE SEQUENCE [LARGE SCALE GENOMIC DNA]</scope>
    <source>
        <strain evidence="4">93TX-2</strain>
    </source>
</reference>
<evidence type="ECO:0000313" key="4">
    <source>
        <dbReference type="Proteomes" id="UP000238274"/>
    </source>
</evidence>
<dbReference type="VEuPathDB" id="FungiDB:PSTT_13175"/>
<protein>
    <recommendedName>
        <fullName evidence="5">SPX domain-containing protein</fullName>
    </recommendedName>
</protein>
<feature type="region of interest" description="Disordered" evidence="1">
    <location>
        <begin position="95"/>
        <end position="119"/>
    </location>
</feature>
<dbReference type="OrthoDB" id="10277100at2759"/>
<dbReference type="Proteomes" id="UP000238274">
    <property type="component" value="Unassembled WGS sequence"/>
</dbReference>
<comment type="caution">
    <text evidence="3">The sequence shown here is derived from an EMBL/GenBank/DDBJ whole genome shotgun (WGS) entry which is preliminary data.</text>
</comment>
<dbReference type="VEuPathDB" id="FungiDB:PSHT_04796"/>
<evidence type="ECO:0000256" key="1">
    <source>
        <dbReference type="SAM" id="MobiDB-lite"/>
    </source>
</evidence>
<evidence type="ECO:0000256" key="2">
    <source>
        <dbReference type="SAM" id="SignalP"/>
    </source>
</evidence>
<feature type="signal peptide" evidence="2">
    <location>
        <begin position="1"/>
        <end position="25"/>
    </location>
</feature>
<evidence type="ECO:0008006" key="5">
    <source>
        <dbReference type="Google" id="ProtNLM"/>
    </source>
</evidence>
<feature type="compositionally biased region" description="Basic and acidic residues" evidence="1">
    <location>
        <begin position="313"/>
        <end position="323"/>
    </location>
</feature>
<sequence length="480" mass="55500">MHLRHQRFKIFALGCMQANLHMVLAEPLLGSLSKHPVEEMQAAYMISYNYYYLKNYKQDSPVANNVLSTHESSTRGQILADLGADVAPGLKILDGRKGKEVETSKPRNTDGDVESNEGTKVDKQCANVKLDTEEWRQKQIKLMRDDFEFLWDSVTNFRDQRRRKASKITFSNKSRKLMEGIKELQSIHKLMLIAIQNRLVKLKGKCLTLSPLEPRHAKKSQWKASFRSRIQTARKVYTRKRYATLSSSQPWIKGTGEPILKALHDKLIYSLFSKTRENFLEKASFEKAVRFFPTYSKEKPAQETAGASLGKPTGEREGFRESSEVSDVASEGPLKAESLPIHLEAGKLRGDPLDLVIDMASWEWLQRLNSLLQKINTKKMWKSMTQKGKWDQDALDLQKLIFKTVDYMYTHELISLQNISRFFRLDESLDLAMFNMAQDLSFVTNLFRENYSSKTISKYWYSPSYVHLINDCIRAKYPEH</sequence>
<reference evidence="3 4" key="1">
    <citation type="submission" date="2017-12" db="EMBL/GenBank/DDBJ databases">
        <title>Gene loss provides genomic basis for host adaptation in cereal stripe rust fungi.</title>
        <authorList>
            <person name="Xia C."/>
        </authorList>
    </citation>
    <scope>NUCLEOTIDE SEQUENCE [LARGE SCALE GENOMIC DNA]</scope>
    <source>
        <strain evidence="3 4">93TX-2</strain>
    </source>
</reference>
<feature type="compositionally biased region" description="Basic and acidic residues" evidence="1">
    <location>
        <begin position="95"/>
        <end position="110"/>
    </location>
</feature>
<reference evidence="4" key="3">
    <citation type="journal article" date="2018" name="Mol. Plant Microbe Interact.">
        <title>Genome sequence resources for the wheat stripe rust pathogen (Puccinia striiformis f. sp. tritici) and the barley stripe rust pathogen (Puccinia striiformis f. sp. hordei).</title>
        <authorList>
            <person name="Xia C."/>
            <person name="Wang M."/>
            <person name="Yin C."/>
            <person name="Cornejo O.E."/>
            <person name="Hulbert S.H."/>
            <person name="Chen X."/>
        </authorList>
    </citation>
    <scope>NUCLEOTIDE SEQUENCE [LARGE SCALE GENOMIC DNA]</scope>
    <source>
        <strain evidence="4">93TX-2</strain>
    </source>
</reference>
<dbReference type="EMBL" id="PKSM01000050">
    <property type="protein sequence ID" value="POW19345.1"/>
    <property type="molecule type" value="Genomic_DNA"/>
</dbReference>
<accession>A0A2S4WC22</accession>
<name>A0A2S4WC22_9BASI</name>
<dbReference type="AlphaFoldDB" id="A0A2S4WC22"/>
<feature type="region of interest" description="Disordered" evidence="1">
    <location>
        <begin position="302"/>
        <end position="331"/>
    </location>
</feature>
<keyword evidence="2" id="KW-0732">Signal</keyword>